<dbReference type="PANTHER" id="PTHR38116">
    <property type="entry name" value="CHROMOSOME 7, WHOLE GENOME SHOTGUN SEQUENCE"/>
    <property type="match status" value="1"/>
</dbReference>
<evidence type="ECO:0000313" key="4">
    <source>
        <dbReference type="Proteomes" id="UP000605846"/>
    </source>
</evidence>
<comment type="caution">
    <text evidence="3">The sequence shown here is derived from an EMBL/GenBank/DDBJ whole genome shotgun (WGS) entry which is preliminary data.</text>
</comment>
<feature type="domain" description="BZIP" evidence="2">
    <location>
        <begin position="43"/>
        <end position="57"/>
    </location>
</feature>
<dbReference type="PANTHER" id="PTHR38116:SF9">
    <property type="entry name" value="BZIP DOMAIN-CONTAINING PROTEIN"/>
    <property type="match status" value="1"/>
</dbReference>
<organism evidence="3 4">
    <name type="scientific">Apophysomyces ossiformis</name>
    <dbReference type="NCBI Taxonomy" id="679940"/>
    <lineage>
        <taxon>Eukaryota</taxon>
        <taxon>Fungi</taxon>
        <taxon>Fungi incertae sedis</taxon>
        <taxon>Mucoromycota</taxon>
        <taxon>Mucoromycotina</taxon>
        <taxon>Mucoromycetes</taxon>
        <taxon>Mucorales</taxon>
        <taxon>Mucorineae</taxon>
        <taxon>Mucoraceae</taxon>
        <taxon>Apophysomyces</taxon>
    </lineage>
</organism>
<reference evidence="3" key="1">
    <citation type="submission" date="2020-01" db="EMBL/GenBank/DDBJ databases">
        <title>Genome Sequencing of Three Apophysomyces-Like Fungal Strains Confirms a Novel Fungal Genus in the Mucoromycota with divergent Burkholderia-like Endosymbiotic Bacteria.</title>
        <authorList>
            <person name="Stajich J.E."/>
            <person name="Macias A.M."/>
            <person name="Carter-House D."/>
            <person name="Lovett B."/>
            <person name="Kasson L.R."/>
            <person name="Berry K."/>
            <person name="Grigoriev I."/>
            <person name="Chang Y."/>
            <person name="Spatafora J."/>
            <person name="Kasson M.T."/>
        </authorList>
    </citation>
    <scope>NUCLEOTIDE SEQUENCE</scope>
    <source>
        <strain evidence="3">NRRL A-21654</strain>
    </source>
</reference>
<proteinExistence type="predicted"/>
<keyword evidence="4" id="KW-1185">Reference proteome</keyword>
<dbReference type="Pfam" id="PF11905">
    <property type="entry name" value="DUF3425"/>
    <property type="match status" value="1"/>
</dbReference>
<feature type="region of interest" description="Disordered" evidence="1">
    <location>
        <begin position="19"/>
        <end position="56"/>
    </location>
</feature>
<dbReference type="CDD" id="cd14688">
    <property type="entry name" value="bZIP_YAP"/>
    <property type="match status" value="1"/>
</dbReference>
<accession>A0A8H7ENE9</accession>
<evidence type="ECO:0000259" key="2">
    <source>
        <dbReference type="PROSITE" id="PS00036"/>
    </source>
</evidence>
<name>A0A8H7ENE9_9FUNG</name>
<feature type="compositionally biased region" description="Low complexity" evidence="1">
    <location>
        <begin position="41"/>
        <end position="52"/>
    </location>
</feature>
<dbReference type="InterPro" id="IPR046347">
    <property type="entry name" value="bZIP_sf"/>
</dbReference>
<sequence>MTEIAFEYFDPEIELNNLDENGRRIRPRRKPGRKPNPPSPAQRKAQNRAAQRAFRERKRKEIRDAEAIASRCMKMYDQVQCETRMLKRKVNELRYENNYLKGLVLSLKLACAANGVTIPKLCEVDVADELGFKQLVFSQTKDIPYLLEFFLDKHLHIIGVDTVVGSHGPSSPEHARKETPGLENDDEEETMALFQPSVNLCRLLDNGSSPTLSASAVVTTAGAAAEDVIVPSHLLFDLPSLSATELSPDLGNPDDESILLNDLLRTPPPYLPSQRLFPPMSPLEVVDKFRSMKGDKPLLTPTELQRTIPHDARIDAVPGPDMRDHMIIFQDFYDADELFNTLLESARFMGGELGNPDCWFVPPSFLRRYWFLCPNHKSERTDNVEELALWVAQHMNTKLLERKQMYNQRENYPDLFPPPTINPWEKEALEERLSADVPIDVMLDVMGSMPRLTSPNAFTL</sequence>
<dbReference type="InterPro" id="IPR021833">
    <property type="entry name" value="DUF3425"/>
</dbReference>
<feature type="region of interest" description="Disordered" evidence="1">
    <location>
        <begin position="166"/>
        <end position="186"/>
    </location>
</feature>
<dbReference type="AlphaFoldDB" id="A0A8H7ENE9"/>
<dbReference type="GO" id="GO:0003700">
    <property type="term" value="F:DNA-binding transcription factor activity"/>
    <property type="evidence" value="ECO:0007669"/>
    <property type="project" value="InterPro"/>
</dbReference>
<dbReference type="SUPFAM" id="SSF57959">
    <property type="entry name" value="Leucine zipper domain"/>
    <property type="match status" value="1"/>
</dbReference>
<dbReference type="Gene3D" id="1.20.5.170">
    <property type="match status" value="1"/>
</dbReference>
<dbReference type="EMBL" id="JABAYA010000122">
    <property type="protein sequence ID" value="KAF7724344.1"/>
    <property type="molecule type" value="Genomic_DNA"/>
</dbReference>
<dbReference type="PROSITE" id="PS00036">
    <property type="entry name" value="BZIP_BASIC"/>
    <property type="match status" value="1"/>
</dbReference>
<dbReference type="OrthoDB" id="2245989at2759"/>
<feature type="compositionally biased region" description="Basic residues" evidence="1">
    <location>
        <begin position="24"/>
        <end position="33"/>
    </location>
</feature>
<dbReference type="Proteomes" id="UP000605846">
    <property type="component" value="Unassembled WGS sequence"/>
</dbReference>
<gene>
    <name evidence="3" type="ORF">EC973_001132</name>
</gene>
<dbReference type="InterPro" id="IPR004827">
    <property type="entry name" value="bZIP"/>
</dbReference>
<evidence type="ECO:0000256" key="1">
    <source>
        <dbReference type="SAM" id="MobiDB-lite"/>
    </source>
</evidence>
<protein>
    <recommendedName>
        <fullName evidence="2">BZIP domain-containing protein</fullName>
    </recommendedName>
</protein>
<evidence type="ECO:0000313" key="3">
    <source>
        <dbReference type="EMBL" id="KAF7724344.1"/>
    </source>
</evidence>